<evidence type="ECO:0000256" key="5">
    <source>
        <dbReference type="ARBA" id="ARBA00023180"/>
    </source>
</evidence>
<evidence type="ECO:0000256" key="4">
    <source>
        <dbReference type="ARBA" id="ARBA00023136"/>
    </source>
</evidence>
<dbReference type="GO" id="GO:0005886">
    <property type="term" value="C:plasma membrane"/>
    <property type="evidence" value="ECO:0007669"/>
    <property type="project" value="UniProtKB-SubCell"/>
</dbReference>
<keyword evidence="4" id="KW-0472">Membrane</keyword>
<feature type="non-terminal residue" evidence="9">
    <location>
        <position position="231"/>
    </location>
</feature>
<dbReference type="Gene3D" id="3.90.150.10">
    <property type="entry name" value="Variant Surface Glycoprotein, subunit A domain 1"/>
    <property type="match status" value="1"/>
</dbReference>
<dbReference type="InterPro" id="IPR001812">
    <property type="entry name" value="Trypano_VSG_A_N_dom"/>
</dbReference>
<dbReference type="EMBL" id="CAEX01000333">
    <property type="protein sequence ID" value="CCD18069.1"/>
    <property type="molecule type" value="Genomic_DNA"/>
</dbReference>
<keyword evidence="7" id="KW-0732">Signal</keyword>
<accession>F9WKP6</accession>
<keyword evidence="2" id="KW-1003">Cell membrane</keyword>
<proteinExistence type="predicted"/>
<comment type="subcellular location">
    <subcellularLocation>
        <location evidence="1">Cell membrane</location>
        <topology evidence="1">Lipid-anchor</topology>
        <topology evidence="1">GPI-anchor</topology>
    </subcellularLocation>
</comment>
<gene>
    <name evidence="9" type="ORF">TvY486_0007160</name>
</gene>
<evidence type="ECO:0000256" key="3">
    <source>
        <dbReference type="ARBA" id="ARBA00022622"/>
    </source>
</evidence>
<evidence type="ECO:0000256" key="1">
    <source>
        <dbReference type="ARBA" id="ARBA00004609"/>
    </source>
</evidence>
<name>F9WKP6_TRYVY</name>
<keyword evidence="3" id="KW-0336">GPI-anchor</keyword>
<dbReference type="VEuPathDB" id="TriTrypDB:TvY486_0007160"/>
<evidence type="ECO:0000256" key="7">
    <source>
        <dbReference type="SAM" id="SignalP"/>
    </source>
</evidence>
<evidence type="ECO:0000313" key="9">
    <source>
        <dbReference type="EMBL" id="CCD18069.1"/>
    </source>
</evidence>
<protein>
    <recommendedName>
        <fullName evidence="8">Trypanosome variant surface glycoprotein A-type N-terminal domain-containing protein</fullName>
    </recommendedName>
</protein>
<reference evidence="9 10" key="1">
    <citation type="journal article" date="2012" name="Proc. Natl. Acad. Sci. U.S.A.">
        <title>Antigenic diversity is generated by distinct evolutionary mechanisms in African trypanosome species.</title>
        <authorList>
            <person name="Jackson A.P."/>
            <person name="Berry A."/>
            <person name="Aslett M."/>
            <person name="Allison H.C."/>
            <person name="Burton P."/>
            <person name="Vavrova-Anderson J."/>
            <person name="Brown R."/>
            <person name="Browne H."/>
            <person name="Corton N."/>
            <person name="Hauser H."/>
            <person name="Gamble J."/>
            <person name="Gilderthorp R."/>
            <person name="Marcello L."/>
            <person name="McQuillan J."/>
            <person name="Otto T.D."/>
            <person name="Quail M.A."/>
            <person name="Sanders M.J."/>
            <person name="van Tonder A."/>
            <person name="Ginger M.L."/>
            <person name="Field M.C."/>
            <person name="Barry J.D."/>
            <person name="Hertz-Fowler C."/>
            <person name="Berriman M."/>
        </authorList>
    </citation>
    <scope>NUCLEOTIDE SEQUENCE</scope>
    <source>
        <strain evidence="9 10">Y486</strain>
    </source>
</reference>
<dbReference type="Proteomes" id="UP000009027">
    <property type="component" value="Unassembled WGS sequence"/>
</dbReference>
<keyword evidence="6" id="KW-0449">Lipoprotein</keyword>
<evidence type="ECO:0000256" key="2">
    <source>
        <dbReference type="ARBA" id="ARBA00022475"/>
    </source>
</evidence>
<evidence type="ECO:0000313" key="10">
    <source>
        <dbReference type="Proteomes" id="UP000009027"/>
    </source>
</evidence>
<evidence type="ECO:0000256" key="6">
    <source>
        <dbReference type="ARBA" id="ARBA00023288"/>
    </source>
</evidence>
<dbReference type="GO" id="GO:0042783">
    <property type="term" value="P:symbiont-mediated evasion of host immune response"/>
    <property type="evidence" value="ECO:0007669"/>
    <property type="project" value="InterPro"/>
</dbReference>
<feature type="signal peptide" evidence="7">
    <location>
        <begin position="1"/>
        <end position="21"/>
    </location>
</feature>
<sequence length="231" mass="24593">MWQRILVSVGVIALVAEQGRGANNFAAADMKGVCTGAKTLREAGSAASYVVEEMQRRRQRLTSILSHMWFVTGAAEASGNDTVLQRVRRAREAVKTEEDWIRKNMIMASGIAADAAAVSARLQEFVAMAGAMTGKQGGYRCIGEGSRDAKATVSQRDQVPSECEENINSTETTEQAVERMESAAALKIGGRIEGQFATKDFNVDQSSGTACPLTVKGTGQDAGLVQSGKVV</sequence>
<feature type="chain" id="PRO_5003394845" description="Trypanosome variant surface glycoprotein A-type N-terminal domain-containing protein" evidence="7">
    <location>
        <begin position="22"/>
        <end position="231"/>
    </location>
</feature>
<dbReference type="AlphaFoldDB" id="F9WKP6"/>
<dbReference type="SUPFAM" id="SSF58087">
    <property type="entry name" value="Variant surface glycoprotein (N-terminal domain)"/>
    <property type="match status" value="1"/>
</dbReference>
<keyword evidence="10" id="KW-1185">Reference proteome</keyword>
<dbReference type="GO" id="GO:0098552">
    <property type="term" value="C:side of membrane"/>
    <property type="evidence" value="ECO:0007669"/>
    <property type="project" value="UniProtKB-KW"/>
</dbReference>
<evidence type="ECO:0000259" key="8">
    <source>
        <dbReference type="Pfam" id="PF00913"/>
    </source>
</evidence>
<dbReference type="Pfam" id="PF00913">
    <property type="entry name" value="Trypan_glycop"/>
    <property type="match status" value="1"/>
</dbReference>
<feature type="domain" description="Trypanosome variant surface glycoprotein A-type N-terminal" evidence="8">
    <location>
        <begin position="106"/>
        <end position="228"/>
    </location>
</feature>
<keyword evidence="5" id="KW-0325">Glycoprotein</keyword>
<organism evidence="9 10">
    <name type="scientific">Trypanosoma vivax (strain Y486)</name>
    <dbReference type="NCBI Taxonomy" id="1055687"/>
    <lineage>
        <taxon>Eukaryota</taxon>
        <taxon>Discoba</taxon>
        <taxon>Euglenozoa</taxon>
        <taxon>Kinetoplastea</taxon>
        <taxon>Metakinetoplastina</taxon>
        <taxon>Trypanosomatida</taxon>
        <taxon>Trypanosomatidae</taxon>
        <taxon>Trypanosoma</taxon>
        <taxon>Duttonella</taxon>
    </lineage>
</organism>